<comment type="caution">
    <text evidence="4">The sequence shown here is derived from an EMBL/GenBank/DDBJ whole genome shotgun (WGS) entry which is preliminary data.</text>
</comment>
<dbReference type="PROSITE" id="PS00061">
    <property type="entry name" value="ADH_SHORT"/>
    <property type="match status" value="1"/>
</dbReference>
<sequence length="257" mass="26656">MALTDPEMASVDETGEVVLVTGAAGGLGEAISAAFVARGARVVVSDLDGEAAERVAVSLREQGGRAESVQLDASSRTDVESTVDKVVAGEGRLDVVVSLAGVVRNDFTTAISDEDFRLVMATHVDGTLNAMRAALPHMKERGYGRLVNMSSVAVRGSLGGGSYAAAKGAIEGLTRSAAMESARYGVTVNCVAPGLVDAGMFRAIPEEFQEKFAGRVPMRRVARPDEIAAVVAFFASREASYVTGQSLYVCGGSSLGF</sequence>
<dbReference type="RefSeq" id="WP_344417774.1">
    <property type="nucleotide sequence ID" value="NZ_BAAAQK010000009.1"/>
</dbReference>
<dbReference type="PRINTS" id="PR00080">
    <property type="entry name" value="SDRFAMILY"/>
</dbReference>
<dbReference type="Gene3D" id="3.40.50.720">
    <property type="entry name" value="NAD(P)-binding Rossmann-like Domain"/>
    <property type="match status" value="1"/>
</dbReference>
<name>A0ABN2N4K3_9PSEU</name>
<keyword evidence="2" id="KW-0560">Oxidoreductase</keyword>
<proteinExistence type="inferred from homology"/>
<comment type="similarity">
    <text evidence="1">Belongs to the short-chain dehydrogenases/reductases (SDR) family.</text>
</comment>
<dbReference type="PANTHER" id="PTHR43639">
    <property type="entry name" value="OXIDOREDUCTASE, SHORT-CHAIN DEHYDROGENASE/REDUCTASE FAMILY (AFU_ORTHOLOGUE AFUA_5G02870)"/>
    <property type="match status" value="1"/>
</dbReference>
<evidence type="ECO:0000259" key="3">
    <source>
        <dbReference type="SMART" id="SM00822"/>
    </source>
</evidence>
<dbReference type="PRINTS" id="PR00081">
    <property type="entry name" value="GDHRDH"/>
</dbReference>
<gene>
    <name evidence="4" type="ORF">GCM10009836_34440</name>
</gene>
<feature type="domain" description="Ketoreductase" evidence="3">
    <location>
        <begin position="16"/>
        <end position="194"/>
    </location>
</feature>
<dbReference type="InterPro" id="IPR002347">
    <property type="entry name" value="SDR_fam"/>
</dbReference>
<evidence type="ECO:0000313" key="5">
    <source>
        <dbReference type="Proteomes" id="UP001500449"/>
    </source>
</evidence>
<dbReference type="InterPro" id="IPR036291">
    <property type="entry name" value="NAD(P)-bd_dom_sf"/>
</dbReference>
<dbReference type="Proteomes" id="UP001500449">
    <property type="component" value="Unassembled WGS sequence"/>
</dbReference>
<evidence type="ECO:0000313" key="4">
    <source>
        <dbReference type="EMBL" id="GAA1851566.1"/>
    </source>
</evidence>
<dbReference type="EMBL" id="BAAAQK010000009">
    <property type="protein sequence ID" value="GAA1851566.1"/>
    <property type="molecule type" value="Genomic_DNA"/>
</dbReference>
<keyword evidence="5" id="KW-1185">Reference proteome</keyword>
<protein>
    <submittedName>
        <fullName evidence="4">SDR family oxidoreductase</fullName>
    </submittedName>
</protein>
<reference evidence="4 5" key="1">
    <citation type="journal article" date="2019" name="Int. J. Syst. Evol. Microbiol.">
        <title>The Global Catalogue of Microorganisms (GCM) 10K type strain sequencing project: providing services to taxonomists for standard genome sequencing and annotation.</title>
        <authorList>
            <consortium name="The Broad Institute Genomics Platform"/>
            <consortium name="The Broad Institute Genome Sequencing Center for Infectious Disease"/>
            <person name="Wu L."/>
            <person name="Ma J."/>
        </authorList>
    </citation>
    <scope>NUCLEOTIDE SEQUENCE [LARGE SCALE GENOMIC DNA]</scope>
    <source>
        <strain evidence="4 5">JCM 16009</strain>
    </source>
</reference>
<evidence type="ECO:0000256" key="2">
    <source>
        <dbReference type="ARBA" id="ARBA00023002"/>
    </source>
</evidence>
<organism evidence="4 5">
    <name type="scientific">Pseudonocardia ailaonensis</name>
    <dbReference type="NCBI Taxonomy" id="367279"/>
    <lineage>
        <taxon>Bacteria</taxon>
        <taxon>Bacillati</taxon>
        <taxon>Actinomycetota</taxon>
        <taxon>Actinomycetes</taxon>
        <taxon>Pseudonocardiales</taxon>
        <taxon>Pseudonocardiaceae</taxon>
        <taxon>Pseudonocardia</taxon>
    </lineage>
</organism>
<evidence type="ECO:0000256" key="1">
    <source>
        <dbReference type="ARBA" id="ARBA00006484"/>
    </source>
</evidence>
<dbReference type="InterPro" id="IPR057326">
    <property type="entry name" value="KR_dom"/>
</dbReference>
<dbReference type="SMART" id="SM00822">
    <property type="entry name" value="PKS_KR"/>
    <property type="match status" value="1"/>
</dbReference>
<accession>A0ABN2N4K3</accession>
<dbReference type="Pfam" id="PF13561">
    <property type="entry name" value="adh_short_C2"/>
    <property type="match status" value="1"/>
</dbReference>
<dbReference type="SUPFAM" id="SSF51735">
    <property type="entry name" value="NAD(P)-binding Rossmann-fold domains"/>
    <property type="match status" value="1"/>
</dbReference>
<dbReference type="PANTHER" id="PTHR43639:SF9">
    <property type="entry name" value="BLL5898 PROTEIN"/>
    <property type="match status" value="1"/>
</dbReference>
<dbReference type="InterPro" id="IPR020904">
    <property type="entry name" value="Sc_DH/Rdtase_CS"/>
</dbReference>